<feature type="region of interest" description="Disordered" evidence="1">
    <location>
        <begin position="114"/>
        <end position="134"/>
    </location>
</feature>
<feature type="region of interest" description="Disordered" evidence="1">
    <location>
        <begin position="28"/>
        <end position="72"/>
    </location>
</feature>
<feature type="compositionally biased region" description="Basic and acidic residues" evidence="1">
    <location>
        <begin position="28"/>
        <end position="42"/>
    </location>
</feature>
<dbReference type="EMBL" id="CM004467">
    <property type="protein sequence ID" value="OCT96539.1"/>
    <property type="molecule type" value="Genomic_DNA"/>
</dbReference>
<protein>
    <submittedName>
        <fullName evidence="2">Uncharacterized protein</fullName>
    </submittedName>
</protein>
<dbReference type="Proteomes" id="UP000694892">
    <property type="component" value="Chromosome 1S"/>
</dbReference>
<feature type="non-terminal residue" evidence="2">
    <location>
        <position position="165"/>
    </location>
</feature>
<name>A0A974DR11_XENLA</name>
<organism evidence="2 3">
    <name type="scientific">Xenopus laevis</name>
    <name type="common">African clawed frog</name>
    <dbReference type="NCBI Taxonomy" id="8355"/>
    <lineage>
        <taxon>Eukaryota</taxon>
        <taxon>Metazoa</taxon>
        <taxon>Chordata</taxon>
        <taxon>Craniata</taxon>
        <taxon>Vertebrata</taxon>
        <taxon>Euteleostomi</taxon>
        <taxon>Amphibia</taxon>
        <taxon>Batrachia</taxon>
        <taxon>Anura</taxon>
        <taxon>Pipoidea</taxon>
        <taxon>Pipidae</taxon>
        <taxon>Xenopodinae</taxon>
        <taxon>Xenopus</taxon>
        <taxon>Xenopus</taxon>
    </lineage>
</organism>
<evidence type="ECO:0000313" key="3">
    <source>
        <dbReference type="Proteomes" id="UP000694892"/>
    </source>
</evidence>
<evidence type="ECO:0000256" key="1">
    <source>
        <dbReference type="SAM" id="MobiDB-lite"/>
    </source>
</evidence>
<dbReference type="AlphaFoldDB" id="A0A974DR11"/>
<sequence>MEDALLQQIQARMAQEGTEWLQNLLYTGKDKAAGRSGREGVRGTRARPVRRSRPPTRLSPSPPTARKRAQPAIVPVVTSTPAVTAPQLQVTAQVHASAEPTVAGLQSRLHSPGHVSCGQGHMQSRSPSPSVIPPSPRTCGGIPTGVRTVTGGPGANLVEELHDSM</sequence>
<reference evidence="3" key="1">
    <citation type="journal article" date="2016" name="Nature">
        <title>Genome evolution in the allotetraploid frog Xenopus laevis.</title>
        <authorList>
            <person name="Session A.M."/>
            <person name="Uno Y."/>
            <person name="Kwon T."/>
            <person name="Chapman J.A."/>
            <person name="Toyoda A."/>
            <person name="Takahashi S."/>
            <person name="Fukui A."/>
            <person name="Hikosaka A."/>
            <person name="Suzuki A."/>
            <person name="Kondo M."/>
            <person name="van Heeringen S.J."/>
            <person name="Quigley I."/>
            <person name="Heinz S."/>
            <person name="Ogino H."/>
            <person name="Ochi H."/>
            <person name="Hellsten U."/>
            <person name="Lyons J.B."/>
            <person name="Simakov O."/>
            <person name="Putnam N."/>
            <person name="Stites J."/>
            <person name="Kuroki Y."/>
            <person name="Tanaka T."/>
            <person name="Michiue T."/>
            <person name="Watanabe M."/>
            <person name="Bogdanovic O."/>
            <person name="Lister R."/>
            <person name="Georgiou G."/>
            <person name="Paranjpe S.S."/>
            <person name="van Kruijsbergen I."/>
            <person name="Shu S."/>
            <person name="Carlson J."/>
            <person name="Kinoshita T."/>
            <person name="Ohta Y."/>
            <person name="Mawaribuchi S."/>
            <person name="Jenkins J."/>
            <person name="Grimwood J."/>
            <person name="Schmutz J."/>
            <person name="Mitros T."/>
            <person name="Mozaffari S.V."/>
            <person name="Suzuki Y."/>
            <person name="Haramoto Y."/>
            <person name="Yamamoto T.S."/>
            <person name="Takagi C."/>
            <person name="Heald R."/>
            <person name="Miller K."/>
            <person name="Haudenschild C."/>
            <person name="Kitzman J."/>
            <person name="Nakayama T."/>
            <person name="Izutsu Y."/>
            <person name="Robert J."/>
            <person name="Fortriede J."/>
            <person name="Burns K."/>
            <person name="Lotay V."/>
            <person name="Karimi K."/>
            <person name="Yasuoka Y."/>
            <person name="Dichmann D.S."/>
            <person name="Flajnik M.F."/>
            <person name="Houston D.W."/>
            <person name="Shendure J."/>
            <person name="DuPasquier L."/>
            <person name="Vize P.D."/>
            <person name="Zorn A.M."/>
            <person name="Ito M."/>
            <person name="Marcotte E.M."/>
            <person name="Wallingford J.B."/>
            <person name="Ito Y."/>
            <person name="Asashima M."/>
            <person name="Ueno N."/>
            <person name="Matsuda Y."/>
            <person name="Veenstra G.J."/>
            <person name="Fujiyama A."/>
            <person name="Harland R.M."/>
            <person name="Taira M."/>
            <person name="Rokhsar D.S."/>
        </authorList>
    </citation>
    <scope>NUCLEOTIDE SEQUENCE [LARGE SCALE GENOMIC DNA]</scope>
    <source>
        <strain evidence="3">J</strain>
    </source>
</reference>
<evidence type="ECO:0000313" key="2">
    <source>
        <dbReference type="EMBL" id="OCT96539.1"/>
    </source>
</evidence>
<proteinExistence type="predicted"/>
<feature type="compositionally biased region" description="Basic residues" evidence="1">
    <location>
        <begin position="44"/>
        <end position="54"/>
    </location>
</feature>
<accession>A0A974DR11</accession>
<gene>
    <name evidence="2" type="ORF">XELAEV_18008745mg</name>
</gene>